<evidence type="ECO:0000256" key="1">
    <source>
        <dbReference type="SAM" id="MobiDB-lite"/>
    </source>
</evidence>
<reference evidence="2 3" key="1">
    <citation type="journal article" date="2016" name="Mol. Biol. Evol.">
        <title>Comparative Genomics of Early-Diverging Mushroom-Forming Fungi Provides Insights into the Origins of Lignocellulose Decay Capabilities.</title>
        <authorList>
            <person name="Nagy L.G."/>
            <person name="Riley R."/>
            <person name="Tritt A."/>
            <person name="Adam C."/>
            <person name="Daum C."/>
            <person name="Floudas D."/>
            <person name="Sun H."/>
            <person name="Yadav J.S."/>
            <person name="Pangilinan J."/>
            <person name="Larsson K.H."/>
            <person name="Matsuura K."/>
            <person name="Barry K."/>
            <person name="Labutti K."/>
            <person name="Kuo R."/>
            <person name="Ohm R.A."/>
            <person name="Bhattacharya S.S."/>
            <person name="Shirouzu T."/>
            <person name="Yoshinaga Y."/>
            <person name="Martin F.M."/>
            <person name="Grigoriev I.V."/>
            <person name="Hibbett D.S."/>
        </authorList>
    </citation>
    <scope>NUCLEOTIDE SEQUENCE [LARGE SCALE GENOMIC DNA]</scope>
    <source>
        <strain evidence="2 3">CBS 109695</strain>
    </source>
</reference>
<protein>
    <submittedName>
        <fullName evidence="2">Uncharacterized protein</fullName>
    </submittedName>
</protein>
<proteinExistence type="predicted"/>
<accession>A0A167WQA7</accession>
<organism evidence="2 3">
    <name type="scientific">Athelia psychrophila</name>
    <dbReference type="NCBI Taxonomy" id="1759441"/>
    <lineage>
        <taxon>Eukaryota</taxon>
        <taxon>Fungi</taxon>
        <taxon>Dikarya</taxon>
        <taxon>Basidiomycota</taxon>
        <taxon>Agaricomycotina</taxon>
        <taxon>Agaricomycetes</taxon>
        <taxon>Agaricomycetidae</taxon>
        <taxon>Atheliales</taxon>
        <taxon>Atheliaceae</taxon>
        <taxon>Athelia</taxon>
    </lineage>
</organism>
<name>A0A167WQA7_9AGAM</name>
<sequence>MARIKGAPGLLANRNDPLRYLADKADSHNPAVCLDDREVEAHPAKLLYSRASRTREIDEGHSDPTSRVTRGFAATLQVGMARWIRNTFKALSRYARRNVRAEDIQMGEREEEITGGVGNALQDPQDSNIARLAPSVEQLAQMDGVNTTSADAIMIGGEHSESAVSVGAAECKQRIPREVEEREQMESDISRLAGQSQTITA</sequence>
<evidence type="ECO:0000313" key="2">
    <source>
        <dbReference type="EMBL" id="KZP06359.1"/>
    </source>
</evidence>
<gene>
    <name evidence="2" type="ORF">FIBSPDRAFT_902848</name>
</gene>
<keyword evidence="3" id="KW-1185">Reference proteome</keyword>
<feature type="compositionally biased region" description="Basic and acidic residues" evidence="1">
    <location>
        <begin position="179"/>
        <end position="189"/>
    </location>
</feature>
<dbReference type="Proteomes" id="UP000076532">
    <property type="component" value="Unassembled WGS sequence"/>
</dbReference>
<feature type="region of interest" description="Disordered" evidence="1">
    <location>
        <begin position="179"/>
        <end position="201"/>
    </location>
</feature>
<dbReference type="EMBL" id="KV417791">
    <property type="protein sequence ID" value="KZP06359.1"/>
    <property type="molecule type" value="Genomic_DNA"/>
</dbReference>
<dbReference type="AlphaFoldDB" id="A0A167WQA7"/>
<evidence type="ECO:0000313" key="3">
    <source>
        <dbReference type="Proteomes" id="UP000076532"/>
    </source>
</evidence>